<comment type="caution">
    <text evidence="2">The sequence shown here is derived from an EMBL/GenBank/DDBJ whole genome shotgun (WGS) entry which is preliminary data.</text>
</comment>
<dbReference type="Gene3D" id="3.40.960.10">
    <property type="entry name" value="VSR Endonuclease"/>
    <property type="match status" value="1"/>
</dbReference>
<dbReference type="InterPro" id="IPR011335">
    <property type="entry name" value="Restrct_endonuc-II-like"/>
</dbReference>
<dbReference type="EMBL" id="SDWU01000014">
    <property type="protein sequence ID" value="RYC00703.1"/>
    <property type="molecule type" value="Genomic_DNA"/>
</dbReference>
<evidence type="ECO:0000259" key="1">
    <source>
        <dbReference type="Pfam" id="PF18741"/>
    </source>
</evidence>
<dbReference type="OrthoDB" id="4310518at2"/>
<keyword evidence="3" id="KW-1185">Reference proteome</keyword>
<feature type="domain" description="Restriction endonuclease type II-like" evidence="1">
    <location>
        <begin position="178"/>
        <end position="272"/>
    </location>
</feature>
<dbReference type="Pfam" id="PF18741">
    <property type="entry name" value="MTES_1575"/>
    <property type="match status" value="1"/>
</dbReference>
<reference evidence="2 3" key="1">
    <citation type="submission" date="2019-01" db="EMBL/GenBank/DDBJ databases">
        <title>Novel species of Nocardioides.</title>
        <authorList>
            <person name="Liu Q."/>
            <person name="Xin Y.-H."/>
        </authorList>
    </citation>
    <scope>NUCLEOTIDE SEQUENCE [LARGE SCALE GENOMIC DNA]</scope>
    <source>
        <strain evidence="2 3">CGMCC 4.6875</strain>
    </source>
</reference>
<dbReference type="SUPFAM" id="SSF52980">
    <property type="entry name" value="Restriction endonuclease-like"/>
    <property type="match status" value="1"/>
</dbReference>
<evidence type="ECO:0000313" key="2">
    <source>
        <dbReference type="EMBL" id="RYC00703.1"/>
    </source>
</evidence>
<name>A0A4V1RMB5_9ACTN</name>
<evidence type="ECO:0000313" key="3">
    <source>
        <dbReference type="Proteomes" id="UP000293291"/>
    </source>
</evidence>
<organism evidence="2 3">
    <name type="scientific">Nocardioides ganghwensis</name>
    <dbReference type="NCBI Taxonomy" id="252230"/>
    <lineage>
        <taxon>Bacteria</taxon>
        <taxon>Bacillati</taxon>
        <taxon>Actinomycetota</taxon>
        <taxon>Actinomycetes</taxon>
        <taxon>Propionibacteriales</taxon>
        <taxon>Nocardioidaceae</taxon>
        <taxon>Nocardioides</taxon>
    </lineage>
</organism>
<dbReference type="InterPro" id="IPR049468">
    <property type="entry name" value="Restrct_endonuc-II-like_dom"/>
</dbReference>
<sequence>MDPVTALTRLGGIGSTAEILSLTTRKRLRRAVETRQVVRVSRGRYALPTADEARAVAREVGGHLRLLSAASHWGWETKWPARFPQVVAPRRPATPVRAELAYAVLPPSDRDGWATSRLRTVLDCAAELPFDEALAVADSALRHGHLHHDDLLATIRSDTPERVRRVLEHATPLAANPFESVLRAILVEAGIDVVPQWATTVGGVTYHPDLADPFRALAIEANSWAFHAGKAEHDADCVRYNALVTAGWTVLRFTWEQVMFSPDVVVRTVRAAMALPVAA</sequence>
<dbReference type="RefSeq" id="WP_129455698.1">
    <property type="nucleotide sequence ID" value="NZ_JACXYX010000015.1"/>
</dbReference>
<protein>
    <submittedName>
        <fullName evidence="2">DUF559 domain-containing protein</fullName>
    </submittedName>
</protein>
<dbReference type="AlphaFoldDB" id="A0A4V1RMB5"/>
<accession>A0A4V1RMB5</accession>
<dbReference type="Proteomes" id="UP000293291">
    <property type="component" value="Unassembled WGS sequence"/>
</dbReference>
<gene>
    <name evidence="2" type="ORF">EUA07_13480</name>
</gene>
<proteinExistence type="predicted"/>